<organism evidence="3 4">
    <name type="scientific">Nitrosococcus watsoni (strain C-113)</name>
    <dbReference type="NCBI Taxonomy" id="105559"/>
    <lineage>
        <taxon>Bacteria</taxon>
        <taxon>Pseudomonadati</taxon>
        <taxon>Pseudomonadota</taxon>
        <taxon>Gammaproteobacteria</taxon>
        <taxon>Chromatiales</taxon>
        <taxon>Chromatiaceae</taxon>
        <taxon>Nitrosococcus</taxon>
    </lineage>
</organism>
<reference evidence="3 4" key="1">
    <citation type="submission" date="2010-06" db="EMBL/GenBank/DDBJ databases">
        <title>Complete sequence of chromosome of Nitrosococcus watsoni C-113.</title>
        <authorList>
            <consortium name="US DOE Joint Genome Institute"/>
            <person name="Lucas S."/>
            <person name="Copeland A."/>
            <person name="Lapidus A."/>
            <person name="Cheng J.-F."/>
            <person name="Bruce D."/>
            <person name="Goodwin L."/>
            <person name="Pitluck S."/>
            <person name="Malfatti S.A."/>
            <person name="Chain P.S.G."/>
            <person name="Land M."/>
            <person name="Hauser L."/>
            <person name="Kyrpides N."/>
            <person name="Ivanova N."/>
            <person name="Cambell M.A."/>
            <person name="Heidelberg J.F."/>
            <person name="Klotz M.G."/>
            <person name="Woyke T."/>
        </authorList>
    </citation>
    <scope>NUCLEOTIDE SEQUENCE [LARGE SCALE GENOMIC DNA]</scope>
    <source>
        <strain evidence="3 4">C-113</strain>
    </source>
</reference>
<feature type="transmembrane region" description="Helical" evidence="1">
    <location>
        <begin position="58"/>
        <end position="76"/>
    </location>
</feature>
<dbReference type="RefSeq" id="WP_013219899.1">
    <property type="nucleotide sequence ID" value="NC_014315.1"/>
</dbReference>
<dbReference type="EMBL" id="CP002086">
    <property type="protein sequence ID" value="ADJ27796.1"/>
    <property type="molecule type" value="Genomic_DNA"/>
</dbReference>
<feature type="transmembrane region" description="Helical" evidence="1">
    <location>
        <begin position="33"/>
        <end position="51"/>
    </location>
</feature>
<keyword evidence="1" id="KW-0472">Membrane</keyword>
<evidence type="ECO:0000313" key="4">
    <source>
        <dbReference type="Proteomes" id="UP000000393"/>
    </source>
</evidence>
<keyword evidence="1" id="KW-0812">Transmembrane</keyword>
<dbReference type="eggNOG" id="ENOG502Z7V0">
    <property type="taxonomic scope" value="Bacteria"/>
</dbReference>
<dbReference type="InterPro" id="IPR025178">
    <property type="entry name" value="Lnb_N"/>
</dbReference>
<dbReference type="STRING" id="105559.Nwat_0849"/>
<evidence type="ECO:0000259" key="2">
    <source>
        <dbReference type="Pfam" id="PF13387"/>
    </source>
</evidence>
<dbReference type="Pfam" id="PF13387">
    <property type="entry name" value="Lnb_N"/>
    <property type="match status" value="1"/>
</dbReference>
<dbReference type="Proteomes" id="UP000000393">
    <property type="component" value="Chromosome"/>
</dbReference>
<dbReference type="HOGENOM" id="CLU_050045_0_0_6"/>
<evidence type="ECO:0000313" key="3">
    <source>
        <dbReference type="EMBL" id="ADJ27796.1"/>
    </source>
</evidence>
<keyword evidence="1" id="KW-1133">Transmembrane helix</keyword>
<dbReference type="KEGG" id="nwa:Nwat_0849"/>
<name>D8K499_NITWC</name>
<feature type="domain" description="Lnb N-terminal periplasmic" evidence="2">
    <location>
        <begin position="120"/>
        <end position="263"/>
    </location>
</feature>
<dbReference type="OrthoDB" id="274718at2"/>
<sequence>MRAVKQILATLTLGALLGWMALAISYSPLQPEWLRIGLAVLIPLGALLAFFRMQSRRWVVAGVLVVFLMFLVWWLAIPPSNERHWQPDVAVLAFAEFHGDQVTVHNVRNNQYRTETDYTVRFKDQILDLAQLRSLDLFVSYWGSPLIAHTILSWGFDGDQYLAISIETRKEMDEQYSAIKGFFKQYELIYVVADERDLVGLRTNYRDEDVYLYRLQVSPDTARQLLISYLQTINQLRESPEWYNALTQNCTTAVRGHVLPHARHAWWSWRLLLNGYIGELAYDLGVVGQSLPFPVLKAQSRINEQAKGAAHDPSFSVRIREGLPNMDNSNFEGDAM</sequence>
<dbReference type="AlphaFoldDB" id="D8K499"/>
<proteinExistence type="predicted"/>
<protein>
    <recommendedName>
        <fullName evidence="2">Lnb N-terminal periplasmic domain-containing protein</fullName>
    </recommendedName>
</protein>
<accession>D8K499</accession>
<evidence type="ECO:0000256" key="1">
    <source>
        <dbReference type="SAM" id="Phobius"/>
    </source>
</evidence>
<keyword evidence="4" id="KW-1185">Reference proteome</keyword>
<gene>
    <name evidence="3" type="ordered locus">Nwat_0849</name>
</gene>